<dbReference type="EMBL" id="LGHE01000018">
    <property type="protein sequence ID" value="KUL04929.1"/>
    <property type="molecule type" value="Genomic_DNA"/>
</dbReference>
<comment type="caution">
    <text evidence="2">The sequence shown here is derived from an EMBL/GenBank/DDBJ whole genome shotgun (WGS) entry which is preliminary data.</text>
</comment>
<evidence type="ECO:0000313" key="2">
    <source>
        <dbReference type="EMBL" id="KUL04929.1"/>
    </source>
</evidence>
<reference evidence="2" key="1">
    <citation type="journal article" date="2015" name="MBio">
        <title>Genome-resolved metagenomic analysis reveals roles for candidate phyla and other microbial community members in biogeochemical transformations in oil reservoirs.</title>
        <authorList>
            <person name="Hu P."/>
            <person name="Tom L."/>
            <person name="Singh A."/>
            <person name="Thomas B.C."/>
            <person name="Baker B.J."/>
            <person name="Piceno Y.M."/>
            <person name="Andersen G.L."/>
            <person name="Banfield J.F."/>
        </authorList>
    </citation>
    <scope>NUCLEOTIDE SEQUENCE [LARGE SCALE GENOMIC DNA]</scope>
    <source>
        <strain evidence="1">62_101</strain>
        <strain evidence="2">63_41</strain>
    </source>
</reference>
<dbReference type="EMBL" id="LGGD01000054">
    <property type="protein sequence ID" value="KUK62815.1"/>
    <property type="molecule type" value="Genomic_DNA"/>
</dbReference>
<organism evidence="2 4">
    <name type="scientific">Methanoculleus marisnigri</name>
    <dbReference type="NCBI Taxonomy" id="2198"/>
    <lineage>
        <taxon>Archaea</taxon>
        <taxon>Methanobacteriati</taxon>
        <taxon>Methanobacteriota</taxon>
        <taxon>Stenosarchaea group</taxon>
        <taxon>Methanomicrobia</taxon>
        <taxon>Methanomicrobiales</taxon>
        <taxon>Methanomicrobiaceae</taxon>
        <taxon>Methanoculleus</taxon>
    </lineage>
</organism>
<dbReference type="Proteomes" id="UP000054323">
    <property type="component" value="Unassembled WGS sequence"/>
</dbReference>
<accession>A0A101J137</accession>
<gene>
    <name evidence="1" type="ORF">XD82_0602</name>
    <name evidence="2" type="ORF">XE10_0280</name>
</gene>
<name>A0A101J137_9EURY</name>
<dbReference type="Proteomes" id="UP000054598">
    <property type="component" value="Unassembled WGS sequence"/>
</dbReference>
<evidence type="ECO:0000313" key="1">
    <source>
        <dbReference type="EMBL" id="KUK62815.1"/>
    </source>
</evidence>
<sequence>MRCPGRRDAIMRTFMWTAGVPVPDPETITRRGGQDMDAFERIPMDARWKLAAREVSALPLAYRRAIRDGADDQLYNEIERAVWQEQGREVGVIARAFGMPLGDAREVAEAFAAATGVLFGPEYQYEIRDSAPGEAVLTVRKCAMVVRAKEQGENPLVVCNACHAYANAAIPDLNRGYTPTYMSAICAGDGTCSIAVKPARQE</sequence>
<proteinExistence type="predicted"/>
<dbReference type="PATRIC" id="fig|2198.3.peg.2191"/>
<evidence type="ECO:0008006" key="5">
    <source>
        <dbReference type="Google" id="ProtNLM"/>
    </source>
</evidence>
<protein>
    <recommendedName>
        <fullName evidence="5">L-2-amino-thiazoline-4-carboxylic acid hydrolase</fullName>
    </recommendedName>
</protein>
<evidence type="ECO:0000313" key="3">
    <source>
        <dbReference type="Proteomes" id="UP000054323"/>
    </source>
</evidence>
<dbReference type="AlphaFoldDB" id="A0A101J137"/>
<evidence type="ECO:0000313" key="4">
    <source>
        <dbReference type="Proteomes" id="UP000054598"/>
    </source>
</evidence>
<reference evidence="3 4" key="2">
    <citation type="journal article" date="2015" name="MBio">
        <title>Genome-Resolved Metagenomic Analysis Reveals Roles for Candidate Phyla and Other Microbial Community Members in Biogeochemical Transformations in Oil Reservoirs.</title>
        <authorList>
            <person name="Hu P."/>
            <person name="Tom L."/>
            <person name="Singh A."/>
            <person name="Thomas B.C."/>
            <person name="Baker B.J."/>
            <person name="Piceno Y.M."/>
            <person name="Andersen G.L."/>
            <person name="Banfield J.F."/>
        </authorList>
    </citation>
    <scope>NUCLEOTIDE SEQUENCE [LARGE SCALE GENOMIC DNA]</scope>
</reference>